<keyword evidence="4 6" id="KW-0687">Ribonucleoprotein</keyword>
<comment type="subunit">
    <text evidence="2 6">Part of the 50S ribosomal subunit.</text>
</comment>
<dbReference type="Gene3D" id="3.40.1370.10">
    <property type="match status" value="1"/>
</dbReference>
<dbReference type="Proteomes" id="UP000886833">
    <property type="component" value="Unassembled WGS sequence"/>
</dbReference>
<evidence type="ECO:0000256" key="2">
    <source>
        <dbReference type="ARBA" id="ARBA00011838"/>
    </source>
</evidence>
<evidence type="ECO:0000256" key="3">
    <source>
        <dbReference type="ARBA" id="ARBA00022980"/>
    </source>
</evidence>
<reference evidence="8" key="2">
    <citation type="journal article" date="2021" name="PeerJ">
        <title>Extensive microbial diversity within the chicken gut microbiome revealed by metagenomics and culture.</title>
        <authorList>
            <person name="Gilroy R."/>
            <person name="Ravi A."/>
            <person name="Getino M."/>
            <person name="Pursley I."/>
            <person name="Horton D.L."/>
            <person name="Alikhan N.F."/>
            <person name="Baker D."/>
            <person name="Gharbi K."/>
            <person name="Hall N."/>
            <person name="Watson M."/>
            <person name="Adriaenssens E.M."/>
            <person name="Foster-Nyarko E."/>
            <person name="Jarju S."/>
            <person name="Secka A."/>
            <person name="Antonio M."/>
            <person name="Oren A."/>
            <person name="Chaudhuri R.R."/>
            <person name="La Ragione R."/>
            <person name="Hildebrand F."/>
            <person name="Pallen M.J."/>
        </authorList>
    </citation>
    <scope>NUCLEOTIDE SEQUENCE</scope>
    <source>
        <strain evidence="8">CHK195-26880</strain>
    </source>
</reference>
<evidence type="ECO:0000256" key="6">
    <source>
        <dbReference type="HAMAP-Rule" id="MF_01328"/>
    </source>
</evidence>
<protein>
    <recommendedName>
        <fullName evidence="5 6">Large ribosomal subunit protein uL4</fullName>
    </recommendedName>
</protein>
<sequence>MKKIDLLNLKGEKVNELKLNEEIFSITPNDKVLYDAIILARASLRQGTHSTKNRSEVSGGGRKPWRQKGTGHARQGSIRAVQWVGGGRYGTPVPRDYSKKQNRKERRLALKSALSHKFNDNEVIVMEELSFTTPKTKEMITLLNTLKIADKKVLFVVEDFTENVILASRNIPNVALIAANELNVLDLVNSDVVVFTSEAIKKIEEALK</sequence>
<keyword evidence="6" id="KW-0694">RNA-binding</keyword>
<name>A0A9D1KB02_9FIRM</name>
<dbReference type="GO" id="GO:0003735">
    <property type="term" value="F:structural constituent of ribosome"/>
    <property type="evidence" value="ECO:0007669"/>
    <property type="project" value="InterPro"/>
</dbReference>
<dbReference type="SUPFAM" id="SSF52166">
    <property type="entry name" value="Ribosomal protein L4"/>
    <property type="match status" value="1"/>
</dbReference>
<keyword evidence="6" id="KW-0699">rRNA-binding</keyword>
<keyword evidence="3 6" id="KW-0689">Ribosomal protein</keyword>
<dbReference type="PANTHER" id="PTHR10746">
    <property type="entry name" value="50S RIBOSOMAL PROTEIN L4"/>
    <property type="match status" value="1"/>
</dbReference>
<dbReference type="HAMAP" id="MF_01328_B">
    <property type="entry name" value="Ribosomal_uL4_B"/>
    <property type="match status" value="1"/>
</dbReference>
<dbReference type="NCBIfam" id="TIGR03953">
    <property type="entry name" value="rplD_bact"/>
    <property type="match status" value="1"/>
</dbReference>
<gene>
    <name evidence="6 8" type="primary">rplD</name>
    <name evidence="8" type="ORF">IAB59_01020</name>
</gene>
<dbReference type="InterPro" id="IPR023574">
    <property type="entry name" value="Ribosomal_uL4_dom_sf"/>
</dbReference>
<evidence type="ECO:0000313" key="8">
    <source>
        <dbReference type="EMBL" id="HIT37044.1"/>
    </source>
</evidence>
<evidence type="ECO:0000256" key="7">
    <source>
        <dbReference type="SAM" id="MobiDB-lite"/>
    </source>
</evidence>
<dbReference type="InterPro" id="IPR002136">
    <property type="entry name" value="Ribosomal_uL4"/>
</dbReference>
<dbReference type="GO" id="GO:0005840">
    <property type="term" value="C:ribosome"/>
    <property type="evidence" value="ECO:0007669"/>
    <property type="project" value="UniProtKB-KW"/>
</dbReference>
<dbReference type="Pfam" id="PF00573">
    <property type="entry name" value="Ribosomal_L4"/>
    <property type="match status" value="1"/>
</dbReference>
<dbReference type="GO" id="GO:0006412">
    <property type="term" value="P:translation"/>
    <property type="evidence" value="ECO:0007669"/>
    <property type="project" value="UniProtKB-UniRule"/>
</dbReference>
<evidence type="ECO:0000256" key="5">
    <source>
        <dbReference type="ARBA" id="ARBA00035244"/>
    </source>
</evidence>
<dbReference type="GO" id="GO:1990904">
    <property type="term" value="C:ribonucleoprotein complex"/>
    <property type="evidence" value="ECO:0007669"/>
    <property type="project" value="UniProtKB-KW"/>
</dbReference>
<evidence type="ECO:0000256" key="1">
    <source>
        <dbReference type="ARBA" id="ARBA00010528"/>
    </source>
</evidence>
<dbReference type="GO" id="GO:0019843">
    <property type="term" value="F:rRNA binding"/>
    <property type="evidence" value="ECO:0007669"/>
    <property type="project" value="UniProtKB-UniRule"/>
</dbReference>
<evidence type="ECO:0000313" key="9">
    <source>
        <dbReference type="Proteomes" id="UP000886833"/>
    </source>
</evidence>
<comment type="function">
    <text evidence="6">Forms part of the polypeptide exit tunnel.</text>
</comment>
<comment type="similarity">
    <text evidence="1 6">Belongs to the universal ribosomal protein uL4 family.</text>
</comment>
<dbReference type="AlphaFoldDB" id="A0A9D1KB02"/>
<accession>A0A9D1KB02</accession>
<comment type="function">
    <text evidence="6">One of the primary rRNA binding proteins, this protein initially binds near the 5'-end of the 23S rRNA. It is important during the early stages of 50S assembly. It makes multiple contacts with different domains of the 23S rRNA in the assembled 50S subunit and ribosome.</text>
</comment>
<dbReference type="InterPro" id="IPR013005">
    <property type="entry name" value="Ribosomal_uL4-like"/>
</dbReference>
<proteinExistence type="inferred from homology"/>
<comment type="caution">
    <text evidence="8">The sequence shown here is derived from an EMBL/GenBank/DDBJ whole genome shotgun (WGS) entry which is preliminary data.</text>
</comment>
<evidence type="ECO:0000256" key="4">
    <source>
        <dbReference type="ARBA" id="ARBA00023274"/>
    </source>
</evidence>
<dbReference type="EMBL" id="DVKQ01000008">
    <property type="protein sequence ID" value="HIT37044.1"/>
    <property type="molecule type" value="Genomic_DNA"/>
</dbReference>
<dbReference type="PANTHER" id="PTHR10746:SF6">
    <property type="entry name" value="LARGE RIBOSOMAL SUBUNIT PROTEIN UL4M"/>
    <property type="match status" value="1"/>
</dbReference>
<organism evidence="8 9">
    <name type="scientific">Candidatus Onthousia faecipullorum</name>
    <dbReference type="NCBI Taxonomy" id="2840887"/>
    <lineage>
        <taxon>Bacteria</taxon>
        <taxon>Bacillati</taxon>
        <taxon>Bacillota</taxon>
        <taxon>Bacilli</taxon>
        <taxon>Candidatus Onthousia</taxon>
    </lineage>
</organism>
<reference evidence="8" key="1">
    <citation type="submission" date="2020-10" db="EMBL/GenBank/DDBJ databases">
        <authorList>
            <person name="Gilroy R."/>
        </authorList>
    </citation>
    <scope>NUCLEOTIDE SEQUENCE</scope>
    <source>
        <strain evidence="8">CHK195-26880</strain>
    </source>
</reference>
<feature type="region of interest" description="Disordered" evidence="7">
    <location>
        <begin position="48"/>
        <end position="75"/>
    </location>
</feature>